<proteinExistence type="inferred from homology"/>
<keyword evidence="3 6" id="KW-0862">Zinc</keyword>
<comment type="similarity">
    <text evidence="1 6">Belongs to the zinc-containing alcohol dehydrogenase family.</text>
</comment>
<evidence type="ECO:0000256" key="6">
    <source>
        <dbReference type="RuleBase" id="RU361277"/>
    </source>
</evidence>
<evidence type="ECO:0000313" key="8">
    <source>
        <dbReference type="EMBL" id="RZT88421.1"/>
    </source>
</evidence>
<feature type="domain" description="Enoyl reductase (ER)" evidence="7">
    <location>
        <begin position="16"/>
        <end position="370"/>
    </location>
</feature>
<keyword evidence="4" id="KW-0560">Oxidoreductase</keyword>
<dbReference type="Gene3D" id="3.40.50.720">
    <property type="entry name" value="NAD(P)-binding Rossmann-like Domain"/>
    <property type="match status" value="1"/>
</dbReference>
<comment type="caution">
    <text evidence="8">The sequence shown here is derived from an EMBL/GenBank/DDBJ whole genome shotgun (WGS) entry which is preliminary data.</text>
</comment>
<evidence type="ECO:0000256" key="3">
    <source>
        <dbReference type="ARBA" id="ARBA00022833"/>
    </source>
</evidence>
<dbReference type="PROSITE" id="PS00059">
    <property type="entry name" value="ADH_ZINC"/>
    <property type="match status" value="1"/>
</dbReference>
<dbReference type="CDD" id="cd08279">
    <property type="entry name" value="Zn_ADH_class_III"/>
    <property type="match status" value="1"/>
</dbReference>
<name>A0A4Q7V4I2_PSEST</name>
<evidence type="ECO:0000256" key="4">
    <source>
        <dbReference type="ARBA" id="ARBA00023002"/>
    </source>
</evidence>
<dbReference type="PANTHER" id="PTHR43880:SF12">
    <property type="entry name" value="ALCOHOL DEHYDROGENASE CLASS-3"/>
    <property type="match status" value="1"/>
</dbReference>
<evidence type="ECO:0000256" key="5">
    <source>
        <dbReference type="ARBA" id="ARBA00023027"/>
    </source>
</evidence>
<dbReference type="PANTHER" id="PTHR43880">
    <property type="entry name" value="ALCOHOL DEHYDROGENASE"/>
    <property type="match status" value="1"/>
</dbReference>
<keyword evidence="9" id="KW-1185">Reference proteome</keyword>
<keyword evidence="2 6" id="KW-0479">Metal-binding</keyword>
<dbReference type="NCBIfam" id="TIGR03989">
    <property type="entry name" value="Rxyl_3153"/>
    <property type="match status" value="1"/>
</dbReference>
<protein>
    <submittedName>
        <fullName evidence="8">S-(Hydroxymethyl)glutathione dehydrogenase/alcohol dehydrogenase</fullName>
    </submittedName>
</protein>
<sequence length="373" mass="39073">MIGPMRTTAAVLWEPGGKWEVEEVELDAPNAGEVLVELTASGLCHSDEHMVTGDLPVAYPMVGGHEGAGRVIEIGPGVTEVAVGDPVVMTFLPSCGRCPYCARGLPNLCNDGAGATLGPQLDGTYRFHARGEDVGQMCLLGTFARHTVVPVKSVVKIDEGFPLDLAALVGCGVTTGFGSAVRSAGLRAGDSAVVIGVGGIGANAVQGARVAGCRYVVAVDPVEFKREQALTLGATHVAASIDEAWELVSELTRGQLADAAILCTGVAEGADLQPALQLVGKGGRVVVTALGHAEEDTASLSLLELTLYEKQIRGALFGSSAAQHDVPRLLEMHNLGQLKLRELITKEYTLDQVNEGYEDVRAGRNIRGLIRYQ</sequence>
<dbReference type="InterPro" id="IPR011032">
    <property type="entry name" value="GroES-like_sf"/>
</dbReference>
<dbReference type="InterPro" id="IPR002328">
    <property type="entry name" value="ADH_Zn_CS"/>
</dbReference>
<dbReference type="SMART" id="SM00829">
    <property type="entry name" value="PKS_ER"/>
    <property type="match status" value="1"/>
</dbReference>
<dbReference type="InterPro" id="IPR013149">
    <property type="entry name" value="ADH-like_C"/>
</dbReference>
<dbReference type="SUPFAM" id="SSF50129">
    <property type="entry name" value="GroES-like"/>
    <property type="match status" value="2"/>
</dbReference>
<dbReference type="InterPro" id="IPR023921">
    <property type="entry name" value="ADH_Zn_actinomycetes"/>
</dbReference>
<dbReference type="GO" id="GO:0046294">
    <property type="term" value="P:formaldehyde catabolic process"/>
    <property type="evidence" value="ECO:0007669"/>
    <property type="project" value="TreeGrafter"/>
</dbReference>
<dbReference type="InterPro" id="IPR020843">
    <property type="entry name" value="ER"/>
</dbReference>
<evidence type="ECO:0000256" key="2">
    <source>
        <dbReference type="ARBA" id="ARBA00022723"/>
    </source>
</evidence>
<evidence type="ECO:0000259" key="7">
    <source>
        <dbReference type="SMART" id="SM00829"/>
    </source>
</evidence>
<gene>
    <name evidence="8" type="ORF">EV383_5360</name>
</gene>
<organism evidence="8 9">
    <name type="scientific">Pseudonocardia sediminis</name>
    <dbReference type="NCBI Taxonomy" id="1397368"/>
    <lineage>
        <taxon>Bacteria</taxon>
        <taxon>Bacillati</taxon>
        <taxon>Actinomycetota</taxon>
        <taxon>Actinomycetes</taxon>
        <taxon>Pseudonocardiales</taxon>
        <taxon>Pseudonocardiaceae</taxon>
        <taxon>Pseudonocardia</taxon>
    </lineage>
</organism>
<dbReference type="Gene3D" id="3.90.180.10">
    <property type="entry name" value="Medium-chain alcohol dehydrogenases, catalytic domain"/>
    <property type="match status" value="1"/>
</dbReference>
<dbReference type="GO" id="GO:0008270">
    <property type="term" value="F:zinc ion binding"/>
    <property type="evidence" value="ECO:0007669"/>
    <property type="project" value="InterPro"/>
</dbReference>
<dbReference type="Pfam" id="PF00107">
    <property type="entry name" value="ADH_zinc_N"/>
    <property type="match status" value="1"/>
</dbReference>
<dbReference type="GO" id="GO:0005829">
    <property type="term" value="C:cytosol"/>
    <property type="evidence" value="ECO:0007669"/>
    <property type="project" value="TreeGrafter"/>
</dbReference>
<dbReference type="SUPFAM" id="SSF51735">
    <property type="entry name" value="NAD(P)-binding Rossmann-fold domains"/>
    <property type="match status" value="1"/>
</dbReference>
<evidence type="ECO:0000313" key="9">
    <source>
        <dbReference type="Proteomes" id="UP000291591"/>
    </source>
</evidence>
<reference evidence="8 9" key="1">
    <citation type="submission" date="2019-02" db="EMBL/GenBank/DDBJ databases">
        <title>Sequencing the genomes of 1000 actinobacteria strains.</title>
        <authorList>
            <person name="Klenk H.-P."/>
        </authorList>
    </citation>
    <scope>NUCLEOTIDE SEQUENCE [LARGE SCALE GENOMIC DNA]</scope>
    <source>
        <strain evidence="8 9">DSM 45779</strain>
    </source>
</reference>
<dbReference type="Proteomes" id="UP000291591">
    <property type="component" value="Unassembled WGS sequence"/>
</dbReference>
<dbReference type="GO" id="GO:0051903">
    <property type="term" value="F:S-(hydroxymethyl)glutathione dehydrogenase [NAD(P)+] activity"/>
    <property type="evidence" value="ECO:0007669"/>
    <property type="project" value="TreeGrafter"/>
</dbReference>
<evidence type="ECO:0000256" key="1">
    <source>
        <dbReference type="ARBA" id="ARBA00008072"/>
    </source>
</evidence>
<dbReference type="AlphaFoldDB" id="A0A4Q7V4I2"/>
<dbReference type="InterPro" id="IPR036291">
    <property type="entry name" value="NAD(P)-bd_dom_sf"/>
</dbReference>
<accession>A0A4Q7V4I2</accession>
<dbReference type="Pfam" id="PF08240">
    <property type="entry name" value="ADH_N"/>
    <property type="match status" value="1"/>
</dbReference>
<comment type="cofactor">
    <cofactor evidence="6">
        <name>Zn(2+)</name>
        <dbReference type="ChEBI" id="CHEBI:29105"/>
    </cofactor>
</comment>
<dbReference type="InterPro" id="IPR013154">
    <property type="entry name" value="ADH-like_N"/>
</dbReference>
<dbReference type="EMBL" id="SHKL01000001">
    <property type="protein sequence ID" value="RZT88421.1"/>
    <property type="molecule type" value="Genomic_DNA"/>
</dbReference>
<keyword evidence="5" id="KW-0520">NAD</keyword>